<dbReference type="Gene3D" id="1.20.1250.20">
    <property type="entry name" value="MFS general substrate transporter like domains"/>
    <property type="match status" value="2"/>
</dbReference>
<feature type="transmembrane region" description="Helical" evidence="6">
    <location>
        <begin position="201"/>
        <end position="225"/>
    </location>
</feature>
<evidence type="ECO:0000256" key="3">
    <source>
        <dbReference type="ARBA" id="ARBA00022692"/>
    </source>
</evidence>
<evidence type="ECO:0000256" key="4">
    <source>
        <dbReference type="ARBA" id="ARBA00022989"/>
    </source>
</evidence>
<feature type="domain" description="Major facilitator superfamily (MFS) profile" evidence="7">
    <location>
        <begin position="1"/>
        <end position="256"/>
    </location>
</feature>
<dbReference type="PANTHER" id="PTHR48020">
    <property type="entry name" value="PROTON MYO-INOSITOL COTRANSPORTER"/>
    <property type="match status" value="1"/>
</dbReference>
<dbReference type="AlphaFoldDB" id="A0A6V7WZB4"/>
<dbReference type="Pfam" id="PF00083">
    <property type="entry name" value="Sugar_tr"/>
    <property type="match status" value="2"/>
</dbReference>
<protein>
    <recommendedName>
        <fullName evidence="7">Major facilitator superfamily (MFS) profile domain-containing protein</fullName>
    </recommendedName>
</protein>
<keyword evidence="2" id="KW-0813">Transport</keyword>
<keyword evidence="5 6" id="KW-0472">Membrane</keyword>
<dbReference type="InterPro" id="IPR003663">
    <property type="entry name" value="Sugar/inositol_transpt"/>
</dbReference>
<feature type="transmembrane region" description="Helical" evidence="6">
    <location>
        <begin position="165"/>
        <end position="189"/>
    </location>
</feature>
<dbReference type="GO" id="GO:0016324">
    <property type="term" value="C:apical plasma membrane"/>
    <property type="evidence" value="ECO:0007669"/>
    <property type="project" value="TreeGrafter"/>
</dbReference>
<evidence type="ECO:0000256" key="2">
    <source>
        <dbReference type="ARBA" id="ARBA00022448"/>
    </source>
</evidence>
<evidence type="ECO:0000259" key="7">
    <source>
        <dbReference type="PROSITE" id="PS50850"/>
    </source>
</evidence>
<dbReference type="InterPro" id="IPR036259">
    <property type="entry name" value="MFS_trans_sf"/>
</dbReference>
<comment type="caution">
    <text evidence="8">The sequence shown here is derived from an EMBL/GenBank/DDBJ whole genome shotgun (WGS) entry which is preliminary data.</text>
</comment>
<comment type="subcellular location">
    <subcellularLocation>
        <location evidence="1">Membrane</location>
        <topology evidence="1">Multi-pass membrane protein</topology>
    </subcellularLocation>
</comment>
<gene>
    <name evidence="8" type="ORF">MENT_LOCUS45294</name>
</gene>
<dbReference type="EMBL" id="CAJEWN010000945">
    <property type="protein sequence ID" value="CAD2192406.1"/>
    <property type="molecule type" value="Genomic_DNA"/>
</dbReference>
<sequence length="297" mass="33281">MRILSDPPVRKSLFIGAALQAFQQASGINTIMYYTGAIIRSAGVKDYHDTIWISVGTATFLLVNKNSAPSINGNSNLFDQKVDSFNRCISHSNCDFCTTDELCGFCEKKGNNGGGFCLPKDHFNADIRSITGPCSSKNSTNGLHFIGNIEYEWNENCHTDTKYTILPILLMVIFLCSFAIGYAPLPWVLNAEFYPLWARSTCVSLTTFCNWEFNLIVSLTFLTLTQEATKYGAFFIYAGLTAIAFLLFYKVVPETKGLNLDEVQLLFMSKKERQRAVSTLQQIPMSKIENNNGFNYK</sequence>
<dbReference type="SUPFAM" id="SSF103473">
    <property type="entry name" value="MFS general substrate transporter"/>
    <property type="match status" value="1"/>
</dbReference>
<evidence type="ECO:0000256" key="5">
    <source>
        <dbReference type="ARBA" id="ARBA00023136"/>
    </source>
</evidence>
<keyword evidence="4 6" id="KW-1133">Transmembrane helix</keyword>
<proteinExistence type="predicted"/>
<organism evidence="8 9">
    <name type="scientific">Meloidogyne enterolobii</name>
    <name type="common">Root-knot nematode worm</name>
    <name type="synonym">Meloidogyne mayaguensis</name>
    <dbReference type="NCBI Taxonomy" id="390850"/>
    <lineage>
        <taxon>Eukaryota</taxon>
        <taxon>Metazoa</taxon>
        <taxon>Ecdysozoa</taxon>
        <taxon>Nematoda</taxon>
        <taxon>Chromadorea</taxon>
        <taxon>Rhabditida</taxon>
        <taxon>Tylenchina</taxon>
        <taxon>Tylenchomorpha</taxon>
        <taxon>Tylenchoidea</taxon>
        <taxon>Meloidogynidae</taxon>
        <taxon>Meloidogyninae</taxon>
        <taxon>Meloidogyne</taxon>
    </lineage>
</organism>
<feature type="transmembrane region" description="Helical" evidence="6">
    <location>
        <begin position="231"/>
        <end position="249"/>
    </location>
</feature>
<dbReference type="PANTHER" id="PTHR48020:SF12">
    <property type="entry name" value="PROTON MYO-INOSITOL COTRANSPORTER"/>
    <property type="match status" value="1"/>
</dbReference>
<dbReference type="GO" id="GO:0005366">
    <property type="term" value="F:myo-inositol:proton symporter activity"/>
    <property type="evidence" value="ECO:0007669"/>
    <property type="project" value="TreeGrafter"/>
</dbReference>
<evidence type="ECO:0000313" key="8">
    <source>
        <dbReference type="EMBL" id="CAD2192406.1"/>
    </source>
</evidence>
<dbReference type="Proteomes" id="UP000580250">
    <property type="component" value="Unassembled WGS sequence"/>
</dbReference>
<accession>A0A6V7WZB4</accession>
<dbReference type="OrthoDB" id="6339427at2759"/>
<dbReference type="InterPro" id="IPR020846">
    <property type="entry name" value="MFS_dom"/>
</dbReference>
<dbReference type="PROSITE" id="PS50850">
    <property type="entry name" value="MFS"/>
    <property type="match status" value="1"/>
</dbReference>
<name>A0A6V7WZB4_MELEN</name>
<reference evidence="8 9" key="1">
    <citation type="submission" date="2020-08" db="EMBL/GenBank/DDBJ databases">
        <authorList>
            <person name="Koutsovoulos G."/>
            <person name="Danchin GJ E."/>
        </authorList>
    </citation>
    <scope>NUCLEOTIDE SEQUENCE [LARGE SCALE GENOMIC DNA]</scope>
</reference>
<evidence type="ECO:0000313" key="9">
    <source>
        <dbReference type="Proteomes" id="UP000580250"/>
    </source>
</evidence>
<dbReference type="InterPro" id="IPR005828">
    <property type="entry name" value="MFS_sugar_transport-like"/>
</dbReference>
<dbReference type="InterPro" id="IPR050814">
    <property type="entry name" value="Myo-inositol_Transporter"/>
</dbReference>
<dbReference type="PRINTS" id="PR00171">
    <property type="entry name" value="SUGRTRNSPORT"/>
</dbReference>
<evidence type="ECO:0000256" key="6">
    <source>
        <dbReference type="SAM" id="Phobius"/>
    </source>
</evidence>
<keyword evidence="3 6" id="KW-0812">Transmembrane</keyword>
<evidence type="ECO:0000256" key="1">
    <source>
        <dbReference type="ARBA" id="ARBA00004141"/>
    </source>
</evidence>